<dbReference type="InterPro" id="IPR052340">
    <property type="entry name" value="RNase_Y/CdgJ"/>
</dbReference>
<dbReference type="AlphaFoldDB" id="A0A8J7K5Q1"/>
<dbReference type="SMART" id="SM00065">
    <property type="entry name" value="GAF"/>
    <property type="match status" value="1"/>
</dbReference>
<dbReference type="EMBL" id="JADEYS010000007">
    <property type="protein sequence ID" value="MBE9397310.1"/>
    <property type="molecule type" value="Genomic_DNA"/>
</dbReference>
<dbReference type="PANTHER" id="PTHR33525">
    <property type="match status" value="1"/>
</dbReference>
<dbReference type="PROSITE" id="PS51833">
    <property type="entry name" value="HDOD"/>
    <property type="match status" value="1"/>
</dbReference>
<reference evidence="2" key="1">
    <citation type="submission" date="2020-10" db="EMBL/GenBank/DDBJ databases">
        <title>Bacterium isolated from coastal waters sediment.</title>
        <authorList>
            <person name="Chen R.-J."/>
            <person name="Lu D.-C."/>
            <person name="Zhu K.-L."/>
            <person name="Du Z.-J."/>
        </authorList>
    </citation>
    <scope>NUCLEOTIDE SEQUENCE</scope>
    <source>
        <strain evidence="2">N1Y112</strain>
    </source>
</reference>
<dbReference type="SUPFAM" id="SSF55781">
    <property type="entry name" value="GAF domain-like"/>
    <property type="match status" value="1"/>
</dbReference>
<dbReference type="InterPro" id="IPR029016">
    <property type="entry name" value="GAF-like_dom_sf"/>
</dbReference>
<feature type="domain" description="HDOD" evidence="1">
    <location>
        <begin position="20"/>
        <end position="216"/>
    </location>
</feature>
<gene>
    <name evidence="2" type="ORF">IOQ59_08560</name>
</gene>
<dbReference type="Gene3D" id="1.10.3210.10">
    <property type="entry name" value="Hypothetical protein af1432"/>
    <property type="match status" value="1"/>
</dbReference>
<accession>A0A8J7K5Q1</accession>
<dbReference type="Proteomes" id="UP000640333">
    <property type="component" value="Unassembled WGS sequence"/>
</dbReference>
<sequence>MNYSDTLRFVYEKLDRLGDLPVFSTTVNRIQQVSSSEESDAMALAMAIMKDANLSAKILKIANSSTYHRGGAAITVVSRAVVLIGFKKIKNICLTLKLVEGFHKSHPDINTPGLLMRAFLNANIASDLAIRSNHVSDAEEAYINALLYGLGEIVIAHTMPSVYRKMLVERKKAELPWRKIQLKMLGGTFSDLGQDLARSWGHPPSVVHAMSVKSEFVEGDHAAQIAGLSYQLLEQLYDLDDHGDHPYGELVDDLGTVTGLDADQIGETALRCYQKVSQMASDYGLSCASMARKYTPSGHEAKDELMRQMAFITAQSGSVDDDAQGVVELDDEQTPSAEQQLDYLHQVTEMINQGEALPTILKTVIEAMAGCTRLDRVQLCLLNRGGTRLEPKMSDGDAIEPLQRYFSRSKDGSNNDMFFRVIARGATLLVSDIDENGWHERIPADFIQQVRCQGFVVAPIVVKERVIGMLYGDRLKGQGALDEQDFKVFSQFASQARLALLNA</sequence>
<protein>
    <submittedName>
        <fullName evidence="2">HDOD domain-containing protein</fullName>
    </submittedName>
</protein>
<name>A0A8J7K5Q1_9GAMM</name>
<evidence type="ECO:0000313" key="2">
    <source>
        <dbReference type="EMBL" id="MBE9397310.1"/>
    </source>
</evidence>
<dbReference type="RefSeq" id="WP_193952865.1">
    <property type="nucleotide sequence ID" value="NZ_JADEYS010000007.1"/>
</dbReference>
<evidence type="ECO:0000259" key="1">
    <source>
        <dbReference type="PROSITE" id="PS51833"/>
    </source>
</evidence>
<keyword evidence="3" id="KW-1185">Reference proteome</keyword>
<evidence type="ECO:0000313" key="3">
    <source>
        <dbReference type="Proteomes" id="UP000640333"/>
    </source>
</evidence>
<dbReference type="InterPro" id="IPR013976">
    <property type="entry name" value="HDOD"/>
</dbReference>
<dbReference type="Gene3D" id="3.30.450.40">
    <property type="match status" value="1"/>
</dbReference>
<proteinExistence type="predicted"/>
<dbReference type="Pfam" id="PF01590">
    <property type="entry name" value="GAF"/>
    <property type="match status" value="1"/>
</dbReference>
<dbReference type="Pfam" id="PF08668">
    <property type="entry name" value="HDOD"/>
    <property type="match status" value="1"/>
</dbReference>
<dbReference type="InterPro" id="IPR003018">
    <property type="entry name" value="GAF"/>
</dbReference>
<dbReference type="SUPFAM" id="SSF109604">
    <property type="entry name" value="HD-domain/PDEase-like"/>
    <property type="match status" value="1"/>
</dbReference>
<organism evidence="2 3">
    <name type="scientific">Pontibacterium sinense</name>
    <dbReference type="NCBI Taxonomy" id="2781979"/>
    <lineage>
        <taxon>Bacteria</taxon>
        <taxon>Pseudomonadati</taxon>
        <taxon>Pseudomonadota</taxon>
        <taxon>Gammaproteobacteria</taxon>
        <taxon>Oceanospirillales</taxon>
        <taxon>Oceanospirillaceae</taxon>
        <taxon>Pontibacterium</taxon>
    </lineage>
</organism>
<dbReference type="PANTHER" id="PTHR33525:SF4">
    <property type="entry name" value="CYCLIC DI-GMP PHOSPHODIESTERASE CDGJ"/>
    <property type="match status" value="1"/>
</dbReference>
<comment type="caution">
    <text evidence="2">The sequence shown here is derived from an EMBL/GenBank/DDBJ whole genome shotgun (WGS) entry which is preliminary data.</text>
</comment>